<proteinExistence type="predicted"/>
<accession>A0A3M2X478</accession>
<dbReference type="EMBL" id="RBNS01000004">
    <property type="protein sequence ID" value="RML58577.1"/>
    <property type="molecule type" value="Genomic_DNA"/>
</dbReference>
<dbReference type="Proteomes" id="UP000277952">
    <property type="component" value="Unassembled WGS sequence"/>
</dbReference>
<comment type="caution">
    <text evidence="1">The sequence shown here is derived from an EMBL/GenBank/DDBJ whole genome shotgun (WGS) entry which is preliminary data.</text>
</comment>
<gene>
    <name evidence="1" type="ORF">ALQ94_05497</name>
</gene>
<protein>
    <submittedName>
        <fullName evidence="1">Uncharacterized protein</fullName>
    </submittedName>
</protein>
<evidence type="ECO:0000313" key="2">
    <source>
        <dbReference type="Proteomes" id="UP000277952"/>
    </source>
</evidence>
<dbReference type="AlphaFoldDB" id="A0A3M2X478"/>
<evidence type="ECO:0000313" key="1">
    <source>
        <dbReference type="EMBL" id="RML58577.1"/>
    </source>
</evidence>
<sequence length="444" mass="51433">MSSRGLSVPYNQLGLQAIPLKEQPISMTNLLQESKVKNQLRSLLPKYLEHLKKQDEPEYTGSFFIFEDSEQLMVALLASDYSRKHLDYDFFHTALYILIHQKEIHDIDLLYRELVKIIEESMSSRDWVVVHPLRFNPMNWMFRKRIWTGSKKFGRFILLPTCSSAKNLQSQLKKHYGIDSVSSQDFARQSRENISGGALEKLPTLTFETHGSDAARNISSEAKRRYFVNVLELYGVLSGCQSSAWPSGTASVNHAFFINVQTGGIDRAPLNMETKIYAKAESALFSYMRRHGFEEFSNHIFFSNDKVFARIKSALYFLHKGMHAKDKVLEFICYVIALESLFSKDKSTPIRITLAEFTALLCYPKSRRLEMHDRIKEIYDHRSKLVHMGRFNLEHDMINDSQVIAATAIFHYFKLYKRILGKKLPGELENHLFSHLRDLRLGIA</sequence>
<reference evidence="1 2" key="1">
    <citation type="submission" date="2018-08" db="EMBL/GenBank/DDBJ databases">
        <title>Recombination of ecologically and evolutionarily significant loci maintains genetic cohesion in the Pseudomonas syringae species complex.</title>
        <authorList>
            <person name="Dillon M."/>
            <person name="Thakur S."/>
            <person name="Almeida R.N.D."/>
            <person name="Weir B.S."/>
            <person name="Guttman D.S."/>
        </authorList>
    </citation>
    <scope>NUCLEOTIDE SEQUENCE [LARGE SCALE GENOMIC DNA]</scope>
    <source>
        <strain evidence="1 2">19322</strain>
    </source>
</reference>
<name>A0A3M2X478_PSEA0</name>
<organism evidence="1 2">
    <name type="scientific">Pseudomonas amygdali pv. morsprunorum</name>
    <dbReference type="NCBI Taxonomy" id="129138"/>
    <lineage>
        <taxon>Bacteria</taxon>
        <taxon>Pseudomonadati</taxon>
        <taxon>Pseudomonadota</taxon>
        <taxon>Gammaproteobacteria</taxon>
        <taxon>Pseudomonadales</taxon>
        <taxon>Pseudomonadaceae</taxon>
        <taxon>Pseudomonas</taxon>
        <taxon>Pseudomonas amygdali</taxon>
    </lineage>
</organism>